<evidence type="ECO:0000259" key="1">
    <source>
        <dbReference type="Pfam" id="PF10536"/>
    </source>
</evidence>
<dbReference type="PANTHER" id="PTHR46033">
    <property type="entry name" value="PROTEIN MAIN-LIKE 2"/>
    <property type="match status" value="1"/>
</dbReference>
<dbReference type="Pfam" id="PF10536">
    <property type="entry name" value="PMD"/>
    <property type="match status" value="1"/>
</dbReference>
<feature type="domain" description="Aminotransferase-like plant mobile" evidence="1">
    <location>
        <begin position="54"/>
        <end position="95"/>
    </location>
</feature>
<comment type="caution">
    <text evidence="2">The sequence shown here is derived from an EMBL/GenBank/DDBJ whole genome shotgun (WGS) entry which is preliminary data.</text>
</comment>
<organism evidence="2 3">
    <name type="scientific">Arachis hypogaea</name>
    <name type="common">Peanut</name>
    <dbReference type="NCBI Taxonomy" id="3818"/>
    <lineage>
        <taxon>Eukaryota</taxon>
        <taxon>Viridiplantae</taxon>
        <taxon>Streptophyta</taxon>
        <taxon>Embryophyta</taxon>
        <taxon>Tracheophyta</taxon>
        <taxon>Spermatophyta</taxon>
        <taxon>Magnoliopsida</taxon>
        <taxon>eudicotyledons</taxon>
        <taxon>Gunneridae</taxon>
        <taxon>Pentapetalae</taxon>
        <taxon>rosids</taxon>
        <taxon>fabids</taxon>
        <taxon>Fabales</taxon>
        <taxon>Fabaceae</taxon>
        <taxon>Papilionoideae</taxon>
        <taxon>50 kb inversion clade</taxon>
        <taxon>dalbergioids sensu lato</taxon>
        <taxon>Dalbergieae</taxon>
        <taxon>Pterocarpus clade</taxon>
        <taxon>Arachis</taxon>
    </lineage>
</organism>
<dbReference type="InterPro" id="IPR019557">
    <property type="entry name" value="AminoTfrase-like_pln_mobile"/>
</dbReference>
<proteinExistence type="predicted"/>
<reference evidence="2 3" key="1">
    <citation type="submission" date="2019-01" db="EMBL/GenBank/DDBJ databases">
        <title>Sequencing of cultivated peanut Arachis hypogaea provides insights into genome evolution and oil improvement.</title>
        <authorList>
            <person name="Chen X."/>
        </authorList>
    </citation>
    <scope>NUCLEOTIDE SEQUENCE [LARGE SCALE GENOMIC DNA]</scope>
    <source>
        <strain evidence="3">cv. Fuhuasheng</strain>
        <tissue evidence="2">Leaves</tissue>
    </source>
</reference>
<dbReference type="PANTHER" id="PTHR46033:SF8">
    <property type="entry name" value="PROTEIN MAINTENANCE OF MERISTEMS-LIKE"/>
    <property type="match status" value="1"/>
</dbReference>
<keyword evidence="3" id="KW-1185">Reference proteome</keyword>
<accession>A0A445E0E6</accession>
<dbReference type="GO" id="GO:0010073">
    <property type="term" value="P:meristem maintenance"/>
    <property type="evidence" value="ECO:0007669"/>
    <property type="project" value="InterPro"/>
</dbReference>
<protein>
    <recommendedName>
        <fullName evidence="1">Aminotransferase-like plant mobile domain-containing protein</fullName>
    </recommendedName>
</protein>
<gene>
    <name evidence="2" type="ORF">Ahy_A03g015449</name>
</gene>
<dbReference type="InterPro" id="IPR044824">
    <property type="entry name" value="MAIN-like"/>
</dbReference>
<sequence length="113" mass="13164">MGSRKRVCESFQGLSPYPRLLRREAAAVTVSAECSGVRRGPENDDNEDVYWRLCAFIEKWHPEMHTFHMSFKECTITLQDVAYQMELSVDEKAIIGCHTDFDQFMEDGRPVWE</sequence>
<dbReference type="Proteomes" id="UP000289738">
    <property type="component" value="Chromosome A03"/>
</dbReference>
<dbReference type="AlphaFoldDB" id="A0A445E0E6"/>
<evidence type="ECO:0000313" key="3">
    <source>
        <dbReference type="Proteomes" id="UP000289738"/>
    </source>
</evidence>
<dbReference type="EMBL" id="SDMP01000003">
    <property type="protein sequence ID" value="RYR68942.1"/>
    <property type="molecule type" value="Genomic_DNA"/>
</dbReference>
<evidence type="ECO:0000313" key="2">
    <source>
        <dbReference type="EMBL" id="RYR68942.1"/>
    </source>
</evidence>
<name>A0A445E0E6_ARAHY</name>